<proteinExistence type="predicted"/>
<dbReference type="OrthoDB" id="1293114at2759"/>
<gene>
    <name evidence="1" type="ORF">EVAR_49164_1</name>
</gene>
<keyword evidence="2" id="KW-1185">Reference proteome</keyword>
<accession>A0A4C1YIY1</accession>
<evidence type="ECO:0000313" key="2">
    <source>
        <dbReference type="Proteomes" id="UP000299102"/>
    </source>
</evidence>
<name>A0A4C1YIY1_EUMVA</name>
<dbReference type="EMBL" id="BGZK01001287">
    <property type="protein sequence ID" value="GBP76341.1"/>
    <property type="molecule type" value="Genomic_DNA"/>
</dbReference>
<comment type="caution">
    <text evidence="1">The sequence shown here is derived from an EMBL/GenBank/DDBJ whole genome shotgun (WGS) entry which is preliminary data.</text>
</comment>
<organism evidence="1 2">
    <name type="scientific">Eumeta variegata</name>
    <name type="common">Bagworm moth</name>
    <name type="synonym">Eumeta japonica</name>
    <dbReference type="NCBI Taxonomy" id="151549"/>
    <lineage>
        <taxon>Eukaryota</taxon>
        <taxon>Metazoa</taxon>
        <taxon>Ecdysozoa</taxon>
        <taxon>Arthropoda</taxon>
        <taxon>Hexapoda</taxon>
        <taxon>Insecta</taxon>
        <taxon>Pterygota</taxon>
        <taxon>Neoptera</taxon>
        <taxon>Endopterygota</taxon>
        <taxon>Lepidoptera</taxon>
        <taxon>Glossata</taxon>
        <taxon>Ditrysia</taxon>
        <taxon>Tineoidea</taxon>
        <taxon>Psychidae</taxon>
        <taxon>Oiketicinae</taxon>
        <taxon>Eumeta</taxon>
    </lineage>
</organism>
<protein>
    <submittedName>
        <fullName evidence="1">Uncharacterized protein</fullName>
    </submittedName>
</protein>
<reference evidence="1 2" key="1">
    <citation type="journal article" date="2019" name="Commun. Biol.">
        <title>The bagworm genome reveals a unique fibroin gene that provides high tensile strength.</title>
        <authorList>
            <person name="Kono N."/>
            <person name="Nakamura H."/>
            <person name="Ohtoshi R."/>
            <person name="Tomita M."/>
            <person name="Numata K."/>
            <person name="Arakawa K."/>
        </authorList>
    </citation>
    <scope>NUCLEOTIDE SEQUENCE [LARGE SCALE GENOMIC DNA]</scope>
</reference>
<dbReference type="AlphaFoldDB" id="A0A4C1YIY1"/>
<sequence>MNSDQIFLTRIKKYNFKNLKSAPAERIDFHNSTTDKPANLANSAVLRMLEEEERTRRGYPKLDPTQVEAILDTLVYRNRQFEFYWPRNRSAMRSARSWDGQLNVDSAVYPEFLNATKGIRGCALAAIASCAVAFSA</sequence>
<dbReference type="Proteomes" id="UP000299102">
    <property type="component" value="Unassembled WGS sequence"/>
</dbReference>
<evidence type="ECO:0000313" key="1">
    <source>
        <dbReference type="EMBL" id="GBP76341.1"/>
    </source>
</evidence>